<protein>
    <recommendedName>
        <fullName evidence="4">Steroid 5-alpha reductase C-terminal domain-containing protein</fullName>
    </recommendedName>
</protein>
<dbReference type="PROSITE" id="PS50244">
    <property type="entry name" value="S5A_REDUCTASE"/>
    <property type="match status" value="1"/>
</dbReference>
<evidence type="ECO:0008006" key="4">
    <source>
        <dbReference type="Google" id="ProtNLM"/>
    </source>
</evidence>
<feature type="transmembrane region" description="Helical" evidence="2">
    <location>
        <begin position="76"/>
        <end position="93"/>
    </location>
</feature>
<keyword evidence="2" id="KW-0472">Membrane</keyword>
<organism evidence="3">
    <name type="scientific">Amphora coffeiformis</name>
    <dbReference type="NCBI Taxonomy" id="265554"/>
    <lineage>
        <taxon>Eukaryota</taxon>
        <taxon>Sar</taxon>
        <taxon>Stramenopiles</taxon>
        <taxon>Ochrophyta</taxon>
        <taxon>Bacillariophyta</taxon>
        <taxon>Bacillariophyceae</taxon>
        <taxon>Bacillariophycidae</taxon>
        <taxon>Thalassiophysales</taxon>
        <taxon>Catenulaceae</taxon>
        <taxon>Amphora</taxon>
    </lineage>
</organism>
<feature type="transmembrane region" description="Helical" evidence="2">
    <location>
        <begin position="129"/>
        <end position="151"/>
    </location>
</feature>
<keyword evidence="2" id="KW-1133">Transmembrane helix</keyword>
<dbReference type="EMBL" id="HBIM01025536">
    <property type="protein sequence ID" value="CAE0422438.1"/>
    <property type="molecule type" value="Transcribed_RNA"/>
</dbReference>
<dbReference type="AlphaFoldDB" id="A0A7S3PCE5"/>
<reference evidence="3" key="1">
    <citation type="submission" date="2021-01" db="EMBL/GenBank/DDBJ databases">
        <authorList>
            <person name="Corre E."/>
            <person name="Pelletier E."/>
            <person name="Niang G."/>
            <person name="Scheremetjew M."/>
            <person name="Finn R."/>
            <person name="Kale V."/>
            <person name="Holt S."/>
            <person name="Cochrane G."/>
            <person name="Meng A."/>
            <person name="Brown T."/>
            <person name="Cohen L."/>
        </authorList>
    </citation>
    <scope>NUCLEOTIDE SEQUENCE</scope>
    <source>
        <strain evidence="3">CCMP127</strain>
    </source>
</reference>
<dbReference type="PANTHER" id="PTHR32251:SF15">
    <property type="entry name" value="3-OXO-5-ALPHA-STEROID 4-DEHYDROGENASE (DUF1295)"/>
    <property type="match status" value="1"/>
</dbReference>
<feature type="transmembrane region" description="Helical" evidence="2">
    <location>
        <begin position="12"/>
        <end position="30"/>
    </location>
</feature>
<evidence type="ECO:0000256" key="1">
    <source>
        <dbReference type="SAM" id="MobiDB-lite"/>
    </source>
</evidence>
<dbReference type="Gene3D" id="1.20.120.1630">
    <property type="match status" value="1"/>
</dbReference>
<gene>
    <name evidence="3" type="ORF">ACOF00016_LOCUS19016</name>
</gene>
<evidence type="ECO:0000256" key="2">
    <source>
        <dbReference type="SAM" id="Phobius"/>
    </source>
</evidence>
<accession>A0A7S3PCE5</accession>
<sequence>MSLQASGINSNGSLLYGVLGLTTTSAAVLIPATQIQPLYGVTIGYGAAMAAMGVALQCSGLPPSSHYRSPTLANSLTAALICYGTRLSLFLWLRQALQWRPTSTTTKNEKGDTAAAHSKMNDMSRWKRIPFALSLSLFYACLATPVLFVVAANGGGDDKRTAKGSTAAVTTATNTITTRLVLQTVGVLLAWGGLLIESIADGHKSWVKSSARSSSTKDNDPKNNNDTDSKFVGPTGGLYGIVRHPNYLGEVLFYTGLCVTAVPSLGTSLTGWICSTMGWTGITSLMRGSTRKLVDKQNQRYGGQEAFETWKRRVPYPWIPFVKEASPTTTATKNQKTD</sequence>
<name>A0A7S3PCE5_9STRA</name>
<proteinExistence type="predicted"/>
<dbReference type="GO" id="GO:0016020">
    <property type="term" value="C:membrane"/>
    <property type="evidence" value="ECO:0007669"/>
    <property type="project" value="TreeGrafter"/>
</dbReference>
<evidence type="ECO:0000313" key="3">
    <source>
        <dbReference type="EMBL" id="CAE0422438.1"/>
    </source>
</evidence>
<keyword evidence="2" id="KW-0812">Transmembrane</keyword>
<feature type="transmembrane region" description="Helical" evidence="2">
    <location>
        <begin position="37"/>
        <end position="56"/>
    </location>
</feature>
<feature type="compositionally biased region" description="Basic and acidic residues" evidence="1">
    <location>
        <begin position="215"/>
        <end position="229"/>
    </location>
</feature>
<dbReference type="Pfam" id="PF06966">
    <property type="entry name" value="DUF1295"/>
    <property type="match status" value="1"/>
</dbReference>
<dbReference type="PANTHER" id="PTHR32251">
    <property type="entry name" value="3-OXO-5-ALPHA-STEROID 4-DEHYDROGENASE"/>
    <property type="match status" value="1"/>
</dbReference>
<dbReference type="InterPro" id="IPR010721">
    <property type="entry name" value="UstE-like"/>
</dbReference>
<feature type="region of interest" description="Disordered" evidence="1">
    <location>
        <begin position="210"/>
        <end position="229"/>
    </location>
</feature>